<comment type="caution">
    <text evidence="2">The sequence shown here is derived from an EMBL/GenBank/DDBJ whole genome shotgun (WGS) entry which is preliminary data.</text>
</comment>
<evidence type="ECO:0000256" key="1">
    <source>
        <dbReference type="SAM" id="MobiDB-lite"/>
    </source>
</evidence>
<gene>
    <name evidence="2" type="ORF">XENORESO_009725</name>
</gene>
<organism evidence="2 3">
    <name type="scientific">Xenotaenia resolanae</name>
    <dbReference type="NCBI Taxonomy" id="208358"/>
    <lineage>
        <taxon>Eukaryota</taxon>
        <taxon>Metazoa</taxon>
        <taxon>Chordata</taxon>
        <taxon>Craniata</taxon>
        <taxon>Vertebrata</taxon>
        <taxon>Euteleostomi</taxon>
        <taxon>Actinopterygii</taxon>
        <taxon>Neopterygii</taxon>
        <taxon>Teleostei</taxon>
        <taxon>Neoteleostei</taxon>
        <taxon>Acanthomorphata</taxon>
        <taxon>Ovalentaria</taxon>
        <taxon>Atherinomorphae</taxon>
        <taxon>Cyprinodontiformes</taxon>
        <taxon>Goodeidae</taxon>
        <taxon>Xenotaenia</taxon>
    </lineage>
</organism>
<dbReference type="Proteomes" id="UP001444071">
    <property type="component" value="Unassembled WGS sequence"/>
</dbReference>
<dbReference type="EMBL" id="JAHRIM010073087">
    <property type="protein sequence ID" value="MEQ2273837.1"/>
    <property type="molecule type" value="Genomic_DNA"/>
</dbReference>
<evidence type="ECO:0000313" key="3">
    <source>
        <dbReference type="Proteomes" id="UP001444071"/>
    </source>
</evidence>
<feature type="region of interest" description="Disordered" evidence="1">
    <location>
        <begin position="73"/>
        <end position="99"/>
    </location>
</feature>
<sequence>MEQRGAETGSTACRVFTFKDAKAPQESLSVCIPEVCYCSLLEITIHPVSTPACLCRVKGTMVTISSGHWAGGGVHSGQVASPSQGHRETNRTNNHTVTP</sequence>
<reference evidence="2 3" key="1">
    <citation type="submission" date="2021-06" db="EMBL/GenBank/DDBJ databases">
        <authorList>
            <person name="Palmer J.M."/>
        </authorList>
    </citation>
    <scope>NUCLEOTIDE SEQUENCE [LARGE SCALE GENOMIC DNA]</scope>
    <source>
        <strain evidence="2 3">XR_2019</strain>
        <tissue evidence="2">Muscle</tissue>
    </source>
</reference>
<proteinExistence type="predicted"/>
<accession>A0ABV0WXX7</accession>
<protein>
    <submittedName>
        <fullName evidence="2">Uncharacterized protein</fullName>
    </submittedName>
</protein>
<name>A0ABV0WXX7_9TELE</name>
<evidence type="ECO:0000313" key="2">
    <source>
        <dbReference type="EMBL" id="MEQ2273837.1"/>
    </source>
</evidence>
<keyword evidence="3" id="KW-1185">Reference proteome</keyword>